<proteinExistence type="predicted"/>
<dbReference type="InterPro" id="IPR036028">
    <property type="entry name" value="SH3-like_dom_sf"/>
</dbReference>
<evidence type="ECO:0000259" key="10">
    <source>
        <dbReference type="PROSITE" id="PS50010"/>
    </source>
</evidence>
<keyword evidence="6" id="KW-0175">Coiled coil</keyword>
<dbReference type="Pfam" id="PF00169">
    <property type="entry name" value="PH"/>
    <property type="match status" value="1"/>
</dbReference>
<evidence type="ECO:0000256" key="3">
    <source>
        <dbReference type="ARBA" id="ARBA00022658"/>
    </source>
</evidence>
<dbReference type="GO" id="GO:0035556">
    <property type="term" value="P:intracellular signal transduction"/>
    <property type="evidence" value="ECO:0007669"/>
    <property type="project" value="InterPro"/>
</dbReference>
<feature type="region of interest" description="Disordered" evidence="7">
    <location>
        <begin position="450"/>
        <end position="494"/>
    </location>
</feature>
<dbReference type="GO" id="GO:0030032">
    <property type="term" value="P:lamellipodium assembly"/>
    <property type="evidence" value="ECO:0007669"/>
    <property type="project" value="TreeGrafter"/>
</dbReference>
<comment type="caution">
    <text evidence="11">The sequence shown here is derived from an EMBL/GenBank/DDBJ whole genome shotgun (WGS) entry which is preliminary data.</text>
</comment>
<dbReference type="AlphaFoldDB" id="A0A4Z2GI92"/>
<accession>A0A4Z2GI92</accession>
<comment type="subcellular location">
    <subcellularLocation>
        <location evidence="1">Cell projection</location>
        <location evidence="1">Lamellipodium</location>
    </subcellularLocation>
</comment>
<organism evidence="11 12">
    <name type="scientific">Liparis tanakae</name>
    <name type="common">Tanaka's snailfish</name>
    <dbReference type="NCBI Taxonomy" id="230148"/>
    <lineage>
        <taxon>Eukaryota</taxon>
        <taxon>Metazoa</taxon>
        <taxon>Chordata</taxon>
        <taxon>Craniata</taxon>
        <taxon>Vertebrata</taxon>
        <taxon>Euteleostomi</taxon>
        <taxon>Actinopterygii</taxon>
        <taxon>Neopterygii</taxon>
        <taxon>Teleostei</taxon>
        <taxon>Neoteleostei</taxon>
        <taxon>Acanthomorphata</taxon>
        <taxon>Eupercaria</taxon>
        <taxon>Perciformes</taxon>
        <taxon>Cottioidei</taxon>
        <taxon>Cottales</taxon>
        <taxon>Liparidae</taxon>
        <taxon>Liparis</taxon>
    </lineage>
</organism>
<evidence type="ECO:0000259" key="8">
    <source>
        <dbReference type="PROSITE" id="PS50002"/>
    </source>
</evidence>
<keyword evidence="12" id="KW-1185">Reference proteome</keyword>
<feature type="coiled-coil region" evidence="6">
    <location>
        <begin position="622"/>
        <end position="663"/>
    </location>
</feature>
<dbReference type="CDD" id="cd12061">
    <property type="entry name" value="SH3_betaPIX"/>
    <property type="match status" value="1"/>
</dbReference>
<evidence type="ECO:0000256" key="4">
    <source>
        <dbReference type="ARBA" id="ARBA00023273"/>
    </source>
</evidence>
<name>A0A4Z2GI92_9TELE</name>
<feature type="domain" description="SH3" evidence="8">
    <location>
        <begin position="9"/>
        <end position="68"/>
    </location>
</feature>
<feature type="domain" description="DH" evidence="10">
    <location>
        <begin position="97"/>
        <end position="277"/>
    </location>
</feature>
<dbReference type="Pfam" id="PF07653">
    <property type="entry name" value="SH3_2"/>
    <property type="match status" value="1"/>
</dbReference>
<dbReference type="InterPro" id="IPR011993">
    <property type="entry name" value="PH-like_dom_sf"/>
</dbReference>
<keyword evidence="4" id="KW-0966">Cell projection</keyword>
<keyword evidence="3" id="KW-0344">Guanine-nucleotide releasing factor</keyword>
<dbReference type="InterPro" id="IPR001849">
    <property type="entry name" value="PH_domain"/>
</dbReference>
<dbReference type="Gene3D" id="2.30.29.30">
    <property type="entry name" value="Pleckstrin-homology domain (PH domain)/Phosphotyrosine-binding domain (PTB)"/>
    <property type="match status" value="1"/>
</dbReference>
<dbReference type="SUPFAM" id="SSF50044">
    <property type="entry name" value="SH3-domain"/>
    <property type="match status" value="1"/>
</dbReference>
<dbReference type="SUPFAM" id="SSF50729">
    <property type="entry name" value="PH domain-like"/>
    <property type="match status" value="1"/>
</dbReference>
<dbReference type="PRINTS" id="PR00452">
    <property type="entry name" value="SH3DOMAIN"/>
</dbReference>
<dbReference type="PROSITE" id="PS50003">
    <property type="entry name" value="PH_DOMAIN"/>
    <property type="match status" value="1"/>
</dbReference>
<dbReference type="SMART" id="SM00325">
    <property type="entry name" value="RhoGEF"/>
    <property type="match status" value="1"/>
</dbReference>
<evidence type="ECO:0000313" key="11">
    <source>
        <dbReference type="EMBL" id="TNN52593.1"/>
    </source>
</evidence>
<dbReference type="Gene3D" id="2.30.30.40">
    <property type="entry name" value="SH3 Domains"/>
    <property type="match status" value="1"/>
</dbReference>
<dbReference type="InterPro" id="IPR035899">
    <property type="entry name" value="DBL_dom_sf"/>
</dbReference>
<feature type="compositionally biased region" description="Basic and acidic residues" evidence="7">
    <location>
        <begin position="542"/>
        <end position="551"/>
    </location>
</feature>
<evidence type="ECO:0000256" key="5">
    <source>
        <dbReference type="PROSITE-ProRule" id="PRU00192"/>
    </source>
</evidence>
<dbReference type="SUPFAM" id="SSF48065">
    <property type="entry name" value="DBL homology domain (DH-domain)"/>
    <property type="match status" value="1"/>
</dbReference>
<dbReference type="InterPro" id="IPR035789">
    <property type="entry name" value="BetaPIX_SH3"/>
</dbReference>
<sequence length="674" mass="76184">MSEGGGGGGGHALFKARFTFQQTNEDELSFSKGDVVSVSRQEEGGWWEGSVNGNSGWFPSNYVRELKGSDKTLEKPKSGTLKSPPKGFDTTIISKTYYNVVLQNILETESEYSRDLQSLLGSYLRSLHPTDRLSNVDISHIHGNLEEISTFQQMLVQSLEEHTKLPENQQRIGAFFLNLMPQIKLLYVAYCSNHPLAVNVLVQHSEELGEYMESKGSSTPGILTLTTSLSKPFTRLERYPTLLKELDRHMEDQHPDRAELIAAMMDFKHFAVQCQQVRKKKDLELQILTEPIRNWEGDDIRTLGPVLHMSHSTVHTQDCQESNERYLVLFPHTLLVLSASLRMSGFIYQGRVPLSGMLISRIEDGENLKNAFEISGGQCDRMQVACSTQHELQEWLDLLTKHTHTPATPTHRPQSVCHTVSHRLSLFTSSTQRLFPPVLLQPLLCFQLPSQPATPSRHSESRGGSVGHAYHTLPHPPSFGTGLNNSSMWGPLEPPSTPKPWSLSCLRPAPPLRPSAALCSKEDVSKSPKNMKKLLPKRKPDRKPSEEDFTVRKSTAALEEDAQILKVIEAYCTSAKTRQTLNSSSSRKDVHMLFPEEEKIIVEETRSNGQTVVEERSLVDTVYSLKDEIQGLKQDNKRMKRTLEEEQRARKELEKVVRRVLKNMNDPTWDETNL</sequence>
<dbReference type="PROSITE" id="PS50002">
    <property type="entry name" value="SH3"/>
    <property type="match status" value="1"/>
</dbReference>
<feature type="region of interest" description="Disordered" evidence="7">
    <location>
        <begin position="516"/>
        <end position="552"/>
    </location>
</feature>
<evidence type="ECO:0000259" key="9">
    <source>
        <dbReference type="PROSITE" id="PS50003"/>
    </source>
</evidence>
<evidence type="ECO:0000256" key="2">
    <source>
        <dbReference type="ARBA" id="ARBA00022443"/>
    </source>
</evidence>
<feature type="compositionally biased region" description="Basic residues" evidence="7">
    <location>
        <begin position="529"/>
        <end position="541"/>
    </location>
</feature>
<dbReference type="Pfam" id="PF16523">
    <property type="entry name" value="betaPIX_CC"/>
    <property type="match status" value="1"/>
</dbReference>
<evidence type="ECO:0000256" key="1">
    <source>
        <dbReference type="ARBA" id="ARBA00004510"/>
    </source>
</evidence>
<dbReference type="PROSITE" id="PS00741">
    <property type="entry name" value="DH_1"/>
    <property type="match status" value="1"/>
</dbReference>
<dbReference type="InterPro" id="IPR001452">
    <property type="entry name" value="SH3_domain"/>
</dbReference>
<evidence type="ECO:0000256" key="6">
    <source>
        <dbReference type="SAM" id="Coils"/>
    </source>
</evidence>
<dbReference type="CDD" id="cd00160">
    <property type="entry name" value="RhoGEF"/>
    <property type="match status" value="1"/>
</dbReference>
<gene>
    <name evidence="11" type="primary">Arhgef7_0</name>
    <name evidence="11" type="ORF">EYF80_037171</name>
</gene>
<dbReference type="EMBL" id="SRLO01000541">
    <property type="protein sequence ID" value="TNN52593.1"/>
    <property type="molecule type" value="Genomic_DNA"/>
</dbReference>
<dbReference type="OrthoDB" id="6019202at2759"/>
<dbReference type="GO" id="GO:0005737">
    <property type="term" value="C:cytoplasm"/>
    <property type="evidence" value="ECO:0007669"/>
    <property type="project" value="TreeGrafter"/>
</dbReference>
<evidence type="ECO:0000256" key="7">
    <source>
        <dbReference type="SAM" id="MobiDB-lite"/>
    </source>
</evidence>
<dbReference type="Proteomes" id="UP000314294">
    <property type="component" value="Unassembled WGS sequence"/>
</dbReference>
<dbReference type="GO" id="GO:0005085">
    <property type="term" value="F:guanyl-nucleotide exchange factor activity"/>
    <property type="evidence" value="ECO:0007669"/>
    <property type="project" value="UniProtKB-KW"/>
</dbReference>
<feature type="domain" description="PH" evidence="9">
    <location>
        <begin position="299"/>
        <end position="404"/>
    </location>
</feature>
<dbReference type="Gene3D" id="1.20.900.10">
    <property type="entry name" value="Dbl homology (DH) domain"/>
    <property type="match status" value="1"/>
</dbReference>
<dbReference type="FunFam" id="1.20.900.10:FF:000016">
    <property type="entry name" value="Rho guanine nucleotide exchange factor 6"/>
    <property type="match status" value="1"/>
</dbReference>
<dbReference type="PANTHER" id="PTHR46026:SF3">
    <property type="entry name" value="RHO GUANINE NUCLEOTIDE EXCHANGE FACTOR 7"/>
    <property type="match status" value="1"/>
</dbReference>
<keyword evidence="2 5" id="KW-0728">SH3 domain</keyword>
<dbReference type="PANTHER" id="PTHR46026">
    <property type="entry name" value="RHO-TYPE GUANINE NUCLEOTIDE EXCHANGE FACTOR, ISOFORM F"/>
    <property type="match status" value="1"/>
</dbReference>
<dbReference type="Pfam" id="PF00621">
    <property type="entry name" value="RhoGEF"/>
    <property type="match status" value="1"/>
</dbReference>
<dbReference type="Pfam" id="PF16614">
    <property type="entry name" value="RhoGEF67_u2"/>
    <property type="match status" value="1"/>
</dbReference>
<dbReference type="SMART" id="SM00326">
    <property type="entry name" value="SH3"/>
    <property type="match status" value="1"/>
</dbReference>
<dbReference type="FunFam" id="1.20.5.390:FF:000001">
    <property type="entry name" value="rho guanine nucleotide exchange factor 7 isoform X1"/>
    <property type="match status" value="1"/>
</dbReference>
<dbReference type="InterPro" id="IPR001331">
    <property type="entry name" value="GDS_CDC24_CS"/>
</dbReference>
<dbReference type="InterPro" id="IPR032409">
    <property type="entry name" value="GEF6/7_CC"/>
</dbReference>
<dbReference type="PROSITE" id="PS50010">
    <property type="entry name" value="DH_2"/>
    <property type="match status" value="1"/>
</dbReference>
<dbReference type="CDD" id="cd01225">
    <property type="entry name" value="PH_Cool_Pix"/>
    <property type="match status" value="1"/>
</dbReference>
<evidence type="ECO:0000313" key="12">
    <source>
        <dbReference type="Proteomes" id="UP000314294"/>
    </source>
</evidence>
<dbReference type="InterPro" id="IPR000219">
    <property type="entry name" value="DH_dom"/>
</dbReference>
<dbReference type="SMART" id="SM00233">
    <property type="entry name" value="PH"/>
    <property type="match status" value="1"/>
</dbReference>
<reference evidence="11 12" key="1">
    <citation type="submission" date="2019-03" db="EMBL/GenBank/DDBJ databases">
        <title>First draft genome of Liparis tanakae, snailfish: a comprehensive survey of snailfish specific genes.</title>
        <authorList>
            <person name="Kim W."/>
            <person name="Song I."/>
            <person name="Jeong J.-H."/>
            <person name="Kim D."/>
            <person name="Kim S."/>
            <person name="Ryu S."/>
            <person name="Song J.Y."/>
            <person name="Lee S.K."/>
        </authorList>
    </citation>
    <scope>NUCLEOTIDE SEQUENCE [LARGE SCALE GENOMIC DNA]</scope>
    <source>
        <tissue evidence="11">Muscle</tissue>
    </source>
</reference>
<dbReference type="InterPro" id="IPR046376">
    <property type="entry name" value="PH_Cool_Pix"/>
</dbReference>
<dbReference type="Gene3D" id="1.20.5.390">
    <property type="entry name" value="L1 transposable element, trimerization domain"/>
    <property type="match status" value="1"/>
</dbReference>
<protein>
    <submittedName>
        <fullName evidence="11">Rho guanine nucleotide exchange factor 7</fullName>
    </submittedName>
</protein>
<dbReference type="GO" id="GO:0030027">
    <property type="term" value="C:lamellipodium"/>
    <property type="evidence" value="ECO:0007669"/>
    <property type="project" value="UniProtKB-SubCell"/>
</dbReference>